<dbReference type="Proteomes" id="UP000530670">
    <property type="component" value="Unassembled WGS sequence"/>
</dbReference>
<feature type="compositionally biased region" description="Acidic residues" evidence="1">
    <location>
        <begin position="270"/>
        <end position="320"/>
    </location>
</feature>
<dbReference type="RefSeq" id="XP_037200044.1">
    <property type="nucleotide sequence ID" value="XM_037346003.1"/>
</dbReference>
<organism evidence="2 3">
    <name type="scientific">Fusarium tjaetaba</name>
    <dbReference type="NCBI Taxonomy" id="1567544"/>
    <lineage>
        <taxon>Eukaryota</taxon>
        <taxon>Fungi</taxon>
        <taxon>Dikarya</taxon>
        <taxon>Ascomycota</taxon>
        <taxon>Pezizomycotina</taxon>
        <taxon>Sordariomycetes</taxon>
        <taxon>Hypocreomycetidae</taxon>
        <taxon>Hypocreales</taxon>
        <taxon>Nectriaceae</taxon>
        <taxon>Fusarium</taxon>
        <taxon>Fusarium fujikuroi species complex</taxon>
    </lineage>
</organism>
<dbReference type="EMBL" id="JAAQRI010000369">
    <property type="protein sequence ID" value="KAF5616765.1"/>
    <property type="molecule type" value="Genomic_DNA"/>
</dbReference>
<gene>
    <name evidence="2" type="ORF">FTJAE_12912</name>
</gene>
<protein>
    <submittedName>
        <fullName evidence="2">Uncharacterized protein</fullName>
    </submittedName>
</protein>
<dbReference type="OrthoDB" id="5093328at2759"/>
<evidence type="ECO:0000313" key="3">
    <source>
        <dbReference type="Proteomes" id="UP000530670"/>
    </source>
</evidence>
<feature type="region of interest" description="Disordered" evidence="1">
    <location>
        <begin position="269"/>
        <end position="381"/>
    </location>
</feature>
<keyword evidence="3" id="KW-1185">Reference proteome</keyword>
<dbReference type="AlphaFoldDB" id="A0A8H5QHR3"/>
<dbReference type="GeneID" id="59298273"/>
<sequence length="423" mass="49408">MDPIYREKLAYSLGKFLDETYRGEGRAYNSVHVNVPVDLDHKDIKETLEALDPEDFLSQVIRYYQHCSLDPKSHQDENRLIEIKERLDEKYGEFLLENNLLKYTAQKNWLEEAIKIPTHGSSRRRGWRYWHERDKPTTEVPDEKPRAQLKYTIDREMEELTGVQQQSRPKDMELLTFCPGTIERSFSLLKPFDYTERYSLQYILLRKYSGDKNMTHMKADREARIRLEDYKAEHFERMCEESRQLSQWEEREKVRDWKYWKEIEHNPDDFISEDDLSSEDDWPEELEPEEEGYQDNESEGGESEGEASEDDGSESDESEGDGASSSAGMDIDLPEPTSEDLATQISVLQISGKKSNGEAGGVTKTAKKRPFEDSDDTDDAVAPGYKRAKVEDNAVASGYKPEKVENWRKRFDKYGWIEARLLD</sequence>
<comment type="caution">
    <text evidence="2">The sequence shown here is derived from an EMBL/GenBank/DDBJ whole genome shotgun (WGS) entry which is preliminary data.</text>
</comment>
<proteinExistence type="predicted"/>
<name>A0A8H5QHR3_9HYPO</name>
<evidence type="ECO:0000313" key="2">
    <source>
        <dbReference type="EMBL" id="KAF5616765.1"/>
    </source>
</evidence>
<evidence type="ECO:0000256" key="1">
    <source>
        <dbReference type="SAM" id="MobiDB-lite"/>
    </source>
</evidence>
<feature type="compositionally biased region" description="Polar residues" evidence="1">
    <location>
        <begin position="340"/>
        <end position="354"/>
    </location>
</feature>
<reference evidence="2 3" key="1">
    <citation type="submission" date="2020-05" db="EMBL/GenBank/DDBJ databases">
        <title>Identification and distribution of gene clusters putatively required for synthesis of sphingolipid metabolism inhibitors in phylogenetically diverse species of the filamentous fungus Fusarium.</title>
        <authorList>
            <person name="Kim H.-S."/>
            <person name="Busman M."/>
            <person name="Brown D.W."/>
            <person name="Divon H."/>
            <person name="Uhlig S."/>
            <person name="Proctor R.H."/>
        </authorList>
    </citation>
    <scope>NUCLEOTIDE SEQUENCE [LARGE SCALE GENOMIC DNA]</scope>
    <source>
        <strain evidence="2 3">NRRL 66243</strain>
    </source>
</reference>
<accession>A0A8H5QHR3</accession>